<name>A0A258FEX2_9CAUL</name>
<dbReference type="InterPro" id="IPR050775">
    <property type="entry name" value="FAD-binding_Monooxygenases"/>
</dbReference>
<evidence type="ECO:0000313" key="11">
    <source>
        <dbReference type="Proteomes" id="UP000215595"/>
    </source>
</evidence>
<accession>A0A258FEX2</accession>
<gene>
    <name evidence="10" type="ORF">B7Z01_13145</name>
</gene>
<dbReference type="GO" id="GO:0004497">
    <property type="term" value="F:monooxygenase activity"/>
    <property type="evidence" value="ECO:0007669"/>
    <property type="project" value="UniProtKB-KW"/>
</dbReference>
<evidence type="ECO:0000256" key="6">
    <source>
        <dbReference type="ARBA" id="ARBA00023002"/>
    </source>
</evidence>
<dbReference type="InterPro" id="IPR023753">
    <property type="entry name" value="FAD/NAD-binding_dom"/>
</dbReference>
<evidence type="ECO:0000256" key="7">
    <source>
        <dbReference type="ARBA" id="ARBA00023033"/>
    </source>
</evidence>
<comment type="caution">
    <text evidence="10">The sequence shown here is derived from an EMBL/GenBank/DDBJ whole genome shotgun (WGS) entry which is preliminary data.</text>
</comment>
<evidence type="ECO:0000256" key="8">
    <source>
        <dbReference type="SAM" id="MobiDB-lite"/>
    </source>
</evidence>
<dbReference type="Gene3D" id="3.50.50.60">
    <property type="entry name" value="FAD/NAD(P)-binding domain"/>
    <property type="match status" value="2"/>
</dbReference>
<keyword evidence="7 10" id="KW-0503">Monooxygenase</keyword>
<reference evidence="10 11" key="1">
    <citation type="submission" date="2017-03" db="EMBL/GenBank/DDBJ databases">
        <title>Lifting the veil on microbial sulfur biogeochemistry in mining wastewaters.</title>
        <authorList>
            <person name="Kantor R.S."/>
            <person name="Colenbrander Nelson T."/>
            <person name="Marshall S."/>
            <person name="Bennett D."/>
            <person name="Apte S."/>
            <person name="Camacho D."/>
            <person name="Thomas B.C."/>
            <person name="Warren L.A."/>
            <person name="Banfield J.F."/>
        </authorList>
    </citation>
    <scope>NUCLEOTIDE SEQUENCE [LARGE SCALE GENOMIC DNA]</scope>
    <source>
        <strain evidence="10">32-69-9</strain>
    </source>
</reference>
<feature type="region of interest" description="Disordered" evidence="8">
    <location>
        <begin position="236"/>
        <end position="260"/>
    </location>
</feature>
<dbReference type="PANTHER" id="PTHR43098">
    <property type="entry name" value="L-ORNITHINE N(5)-MONOOXYGENASE-RELATED"/>
    <property type="match status" value="1"/>
</dbReference>
<keyword evidence="3" id="KW-0285">Flavoprotein</keyword>
<evidence type="ECO:0000256" key="3">
    <source>
        <dbReference type="ARBA" id="ARBA00022630"/>
    </source>
</evidence>
<dbReference type="PRINTS" id="PR00411">
    <property type="entry name" value="PNDRDTASEI"/>
</dbReference>
<dbReference type="Pfam" id="PF07992">
    <property type="entry name" value="Pyr_redox_2"/>
    <property type="match status" value="1"/>
</dbReference>
<dbReference type="Proteomes" id="UP000215595">
    <property type="component" value="Unassembled WGS sequence"/>
</dbReference>
<dbReference type="InterPro" id="IPR036188">
    <property type="entry name" value="FAD/NAD-bd_sf"/>
</dbReference>
<dbReference type="SUPFAM" id="SSF51905">
    <property type="entry name" value="FAD/NAD(P)-binding domain"/>
    <property type="match status" value="2"/>
</dbReference>
<dbReference type="AlphaFoldDB" id="A0A258FEX2"/>
<evidence type="ECO:0000313" key="10">
    <source>
        <dbReference type="EMBL" id="OYX31120.1"/>
    </source>
</evidence>
<evidence type="ECO:0000256" key="1">
    <source>
        <dbReference type="ARBA" id="ARBA00001974"/>
    </source>
</evidence>
<feature type="domain" description="FAD/NAD(P)-binding" evidence="9">
    <location>
        <begin position="8"/>
        <end position="227"/>
    </location>
</feature>
<comment type="cofactor">
    <cofactor evidence="1">
        <name>FAD</name>
        <dbReference type="ChEBI" id="CHEBI:57692"/>
    </cofactor>
</comment>
<keyword evidence="5" id="KW-0521">NADP</keyword>
<keyword evidence="6" id="KW-0560">Oxidoreductase</keyword>
<evidence type="ECO:0000256" key="5">
    <source>
        <dbReference type="ARBA" id="ARBA00022857"/>
    </source>
</evidence>
<protein>
    <submittedName>
        <fullName evidence="10">Cyclohexanone monooxygenase</fullName>
    </submittedName>
</protein>
<dbReference type="EMBL" id="NCEB01000035">
    <property type="protein sequence ID" value="OYX31120.1"/>
    <property type="molecule type" value="Genomic_DNA"/>
</dbReference>
<evidence type="ECO:0000259" key="9">
    <source>
        <dbReference type="Pfam" id="PF07992"/>
    </source>
</evidence>
<sequence length="541" mass="60506">MTKNVDLDVLIVGAGFAGLRALHTFREQGFRVRVLEASDEIGGVWNYNRYPGARCDVESFDYSYRFSEALEQEWRWTERYATQPEILTYINHVADRFDLRKDIDLSTRVRRAAYDKVTCRWTIETEDGSRFTAARFVIAVGQLSEPKATTYPDQETFEGRIIYSARWPREPVDFSGKRVAIIGTGSSGVQMTPIIAAQATHLTVFQRTANYSIPAANAPVTEEEDRAVKADYRARREAARNSPSGLGFKPDPRSAAEVDPDEREAAFEAAWNRLGFGFALTFKDILLNQEANDIASAFVQRKIAEQIEDPGLRDKLVPRGFAFGTRRPSVDGGYFKTFNRPNVSLVDISETPIERFTTNGIRTSDQDLPFDIVIYATGFDVFTGSILKIDITGREGQTLKAAWAGGPASHLGIAVDGFPNLFFIGGPGSPSLLSNVLLSSEEQIDWLAELFDVARRDGIMEVEATPDAVRTWVAHVNERAQQTLYMTTPSYYVGAEMPGKPRVFMPYSGGVRGYRRILENTASNGYEGFDLRRHESLREAS</sequence>
<keyword evidence="4" id="KW-0274">FAD</keyword>
<evidence type="ECO:0000256" key="2">
    <source>
        <dbReference type="ARBA" id="ARBA00010139"/>
    </source>
</evidence>
<dbReference type="PANTHER" id="PTHR43098:SF3">
    <property type="entry name" value="L-ORNITHINE N(5)-MONOOXYGENASE-RELATED"/>
    <property type="match status" value="1"/>
</dbReference>
<organism evidence="10 11">
    <name type="scientific">Brevundimonas subvibrioides</name>
    <dbReference type="NCBI Taxonomy" id="74313"/>
    <lineage>
        <taxon>Bacteria</taxon>
        <taxon>Pseudomonadati</taxon>
        <taxon>Pseudomonadota</taxon>
        <taxon>Alphaproteobacteria</taxon>
        <taxon>Caulobacterales</taxon>
        <taxon>Caulobacteraceae</taxon>
        <taxon>Brevundimonas</taxon>
    </lineage>
</organism>
<proteinExistence type="inferred from homology"/>
<evidence type="ECO:0000256" key="4">
    <source>
        <dbReference type="ARBA" id="ARBA00022827"/>
    </source>
</evidence>
<comment type="similarity">
    <text evidence="2">Belongs to the FAD-binding monooxygenase family.</text>
</comment>